<feature type="transmembrane region" description="Helical" evidence="7">
    <location>
        <begin position="516"/>
        <end position="537"/>
    </location>
</feature>
<dbReference type="GO" id="GO:0016020">
    <property type="term" value="C:membrane"/>
    <property type="evidence" value="ECO:0007669"/>
    <property type="project" value="UniProtKB-SubCell"/>
</dbReference>
<evidence type="ECO:0000313" key="9">
    <source>
        <dbReference type="WBParaSite" id="SMRG1_18090.1"/>
    </source>
</evidence>
<evidence type="ECO:0008006" key="10">
    <source>
        <dbReference type="Google" id="ProtNLM"/>
    </source>
</evidence>
<comment type="similarity">
    <text evidence="2">Belongs to the CLPTM1 family.</text>
</comment>
<evidence type="ECO:0000256" key="4">
    <source>
        <dbReference type="ARBA" id="ARBA00022989"/>
    </source>
</evidence>
<reference evidence="9" key="1">
    <citation type="submission" date="2023-11" db="UniProtKB">
        <authorList>
            <consortium name="WormBaseParasite"/>
        </authorList>
    </citation>
    <scope>IDENTIFICATION</scope>
</reference>
<organism evidence="8 9">
    <name type="scientific">Schistosoma margrebowiei</name>
    <dbReference type="NCBI Taxonomy" id="48269"/>
    <lineage>
        <taxon>Eukaryota</taxon>
        <taxon>Metazoa</taxon>
        <taxon>Spiralia</taxon>
        <taxon>Lophotrochozoa</taxon>
        <taxon>Platyhelminthes</taxon>
        <taxon>Trematoda</taxon>
        <taxon>Digenea</taxon>
        <taxon>Strigeidida</taxon>
        <taxon>Schistosomatoidea</taxon>
        <taxon>Schistosomatidae</taxon>
        <taxon>Schistosoma</taxon>
    </lineage>
</organism>
<feature type="transmembrane region" description="Helical" evidence="7">
    <location>
        <begin position="368"/>
        <end position="388"/>
    </location>
</feature>
<dbReference type="AlphaFoldDB" id="A0AA84Z9M2"/>
<dbReference type="WBParaSite" id="SMRG1_18090.1">
    <property type="protein sequence ID" value="SMRG1_18090.1"/>
    <property type="gene ID" value="SMRG1_18090"/>
</dbReference>
<evidence type="ECO:0000256" key="6">
    <source>
        <dbReference type="SAM" id="MobiDB-lite"/>
    </source>
</evidence>
<dbReference type="Pfam" id="PF05602">
    <property type="entry name" value="CLPTM1"/>
    <property type="match status" value="1"/>
</dbReference>
<dbReference type="PANTHER" id="PTHR21347:SF14">
    <property type="entry name" value="LIPID SCRAMBLASE CLPTM1-RELATED"/>
    <property type="match status" value="1"/>
</dbReference>
<accession>A0AA84Z9M2</accession>
<feature type="region of interest" description="Disordered" evidence="6">
    <location>
        <begin position="626"/>
        <end position="676"/>
    </location>
</feature>
<keyword evidence="3 7" id="KW-0812">Transmembrane</keyword>
<dbReference type="GO" id="GO:0012505">
    <property type="term" value="C:endomembrane system"/>
    <property type="evidence" value="ECO:0007669"/>
    <property type="project" value="TreeGrafter"/>
</dbReference>
<proteinExistence type="inferred from homology"/>
<comment type="subcellular location">
    <subcellularLocation>
        <location evidence="1">Membrane</location>
        <topology evidence="1">Multi-pass membrane protein</topology>
    </subcellularLocation>
</comment>
<evidence type="ECO:0000256" key="3">
    <source>
        <dbReference type="ARBA" id="ARBA00022692"/>
    </source>
</evidence>
<evidence type="ECO:0000256" key="5">
    <source>
        <dbReference type="ARBA" id="ARBA00023136"/>
    </source>
</evidence>
<dbReference type="Proteomes" id="UP000050790">
    <property type="component" value="Unassembled WGS sequence"/>
</dbReference>
<dbReference type="InterPro" id="IPR008429">
    <property type="entry name" value="CLPTM1"/>
</dbReference>
<protein>
    <recommendedName>
        <fullName evidence="10">Cleft lip and palate transmembrane protein 1</fullName>
    </recommendedName>
</protein>
<evidence type="ECO:0000256" key="7">
    <source>
        <dbReference type="SAM" id="Phobius"/>
    </source>
</evidence>
<name>A0AA84Z9M2_9TREM</name>
<feature type="compositionally biased region" description="Basic residues" evidence="6">
    <location>
        <begin position="666"/>
        <end position="676"/>
    </location>
</feature>
<sequence>MNTYWLDAWTISLKRCLSVSYLGTSNFEMPDTTPAEAMPTVSATGTPAVQQQQAQPNKWGMLKAFAFRLLTAYFVLNLFRRPSPNQMDPSKTVIPATNLYQSGSMMDLFVYLSEDPTFHSFNNSNALFWYEPNITYGDWNGGPGGDGSYSKISEIQCSQFPNLMSNGSLYIHVYFVKPGFSPDPNTGNNYSMKYTVYKSKMLTRYKRRRLSRTTNLITGHTDSHPDLVADSSTPSDVQYLPPITHWHPNLTINLVDDHSPWVKGSVPVPLDQFIEFYSPTNEYYPVVYLNDYWNLNEDYKPVNETTPILPIHITLAPLSLFKWQLYAAQTAKKTWFNQLMATSMLPSENENDEEQDTIKKALIETNPLLLAVTVVVSIVHSVFELLAFKNDIQFWKTRESLEGLSVRSVFFNVFQSFIVVLYVLDNDTNFVIKLSVVFGLLIEIWKIKKVLSFRLDYDSLVFNVFPRIHVDYQSSYVESDTKKYDQMAFRYLSWILFPLLAAYCGYSLIYEEHRGWYSWILSVSYGFLLTFGFIMMTPQLFINYKMKSVAHLPWRMLTYKALNTFIDDLFAFVIRMPTLYRIGCLRDDVIFFIYLYQRWIYPMDPNRINEFGVSKEMLDAHIKCEPKQSDHDSETTPALSLPSSTSSDPNPTLSDSDDQSDVTSSVRKRKSGSLKK</sequence>
<keyword evidence="5 7" id="KW-0472">Membrane</keyword>
<feature type="transmembrane region" description="Helical" evidence="7">
    <location>
        <begin position="491"/>
        <end position="510"/>
    </location>
</feature>
<dbReference type="PANTHER" id="PTHR21347">
    <property type="entry name" value="CLEFT LIP AND PALATE ASSOCIATED TRANSMEMBRANE PROTEIN-RELATED"/>
    <property type="match status" value="1"/>
</dbReference>
<evidence type="ECO:0000313" key="8">
    <source>
        <dbReference type="Proteomes" id="UP000050790"/>
    </source>
</evidence>
<feature type="transmembrane region" description="Helical" evidence="7">
    <location>
        <begin position="409"/>
        <end position="424"/>
    </location>
</feature>
<evidence type="ECO:0000256" key="2">
    <source>
        <dbReference type="ARBA" id="ARBA00009310"/>
    </source>
</evidence>
<evidence type="ECO:0000256" key="1">
    <source>
        <dbReference type="ARBA" id="ARBA00004141"/>
    </source>
</evidence>
<keyword evidence="4 7" id="KW-1133">Transmembrane helix</keyword>
<feature type="compositionally biased region" description="Low complexity" evidence="6">
    <location>
        <begin position="635"/>
        <end position="654"/>
    </location>
</feature>